<evidence type="ECO:0000256" key="2">
    <source>
        <dbReference type="ARBA" id="ARBA00022723"/>
    </source>
</evidence>
<dbReference type="GO" id="GO:0008270">
    <property type="term" value="F:zinc ion binding"/>
    <property type="evidence" value="ECO:0007669"/>
    <property type="project" value="UniProtKB-KW"/>
</dbReference>
<keyword evidence="6" id="KW-0805">Transcription regulation</keyword>
<dbReference type="InterPro" id="IPR013087">
    <property type="entry name" value="Znf_C2H2_type"/>
</dbReference>
<feature type="domain" description="C2H2-type" evidence="12">
    <location>
        <begin position="804"/>
        <end position="831"/>
    </location>
</feature>
<dbReference type="InterPro" id="IPR036236">
    <property type="entry name" value="Znf_C2H2_sf"/>
</dbReference>
<dbReference type="PROSITE" id="PS50157">
    <property type="entry name" value="ZINC_FINGER_C2H2_2"/>
    <property type="match status" value="7"/>
</dbReference>
<keyword evidence="14" id="KW-1185">Reference proteome</keyword>
<evidence type="ECO:0000259" key="13">
    <source>
        <dbReference type="PROSITE" id="PS50280"/>
    </source>
</evidence>
<dbReference type="GeneID" id="110991094"/>
<protein>
    <submittedName>
        <fullName evidence="15">Uncharacterized protein LOC110991094</fullName>
    </submittedName>
</protein>
<keyword evidence="4 10" id="KW-0863">Zinc-finger</keyword>
<feature type="compositionally biased region" description="Basic residues" evidence="11">
    <location>
        <begin position="1084"/>
        <end position="1094"/>
    </location>
</feature>
<feature type="compositionally biased region" description="Basic and acidic residues" evidence="11">
    <location>
        <begin position="1013"/>
        <end position="1025"/>
    </location>
</feature>
<feature type="region of interest" description="Disordered" evidence="11">
    <location>
        <begin position="932"/>
        <end position="1059"/>
    </location>
</feature>
<dbReference type="PROSITE" id="PS00028">
    <property type="entry name" value="ZINC_FINGER_C2H2_1"/>
    <property type="match status" value="5"/>
</dbReference>
<feature type="compositionally biased region" description="Basic residues" evidence="11">
    <location>
        <begin position="962"/>
        <end position="975"/>
    </location>
</feature>
<dbReference type="PANTHER" id="PTHR16515">
    <property type="entry name" value="PR DOMAIN ZINC FINGER PROTEIN"/>
    <property type="match status" value="1"/>
</dbReference>
<evidence type="ECO:0000256" key="3">
    <source>
        <dbReference type="ARBA" id="ARBA00022737"/>
    </source>
</evidence>
<feature type="domain" description="SET" evidence="13">
    <location>
        <begin position="632"/>
        <end position="728"/>
    </location>
</feature>
<feature type="compositionally biased region" description="Basic and acidic residues" evidence="11">
    <location>
        <begin position="940"/>
        <end position="961"/>
    </location>
</feature>
<dbReference type="FunFam" id="3.30.160.60:FF:000358">
    <property type="entry name" value="zinc finger protein 24"/>
    <property type="match status" value="1"/>
</dbReference>
<evidence type="ECO:0000256" key="9">
    <source>
        <dbReference type="ARBA" id="ARBA00023242"/>
    </source>
</evidence>
<feature type="domain" description="C2H2-type" evidence="12">
    <location>
        <begin position="745"/>
        <end position="773"/>
    </location>
</feature>
<feature type="domain" description="C2H2-type" evidence="12">
    <location>
        <begin position="776"/>
        <end position="803"/>
    </location>
</feature>
<evidence type="ECO:0000256" key="10">
    <source>
        <dbReference type="PROSITE-ProRule" id="PRU00042"/>
    </source>
</evidence>
<accession>A0A8B8A2K8</accession>
<feature type="compositionally biased region" description="Polar residues" evidence="11">
    <location>
        <begin position="1161"/>
        <end position="1199"/>
    </location>
</feature>
<keyword evidence="3" id="KW-0677">Repeat</keyword>
<dbReference type="PANTHER" id="PTHR16515:SF2">
    <property type="entry name" value="PR DOMAIN ZINC FINGER PROTEIN 4"/>
    <property type="match status" value="1"/>
</dbReference>
<keyword evidence="9" id="KW-0539">Nucleus</keyword>
<evidence type="ECO:0000256" key="6">
    <source>
        <dbReference type="ARBA" id="ARBA00023015"/>
    </source>
</evidence>
<evidence type="ECO:0000256" key="4">
    <source>
        <dbReference type="ARBA" id="ARBA00022771"/>
    </source>
</evidence>
<reference evidence="15" key="1">
    <citation type="submission" date="2025-08" db="UniProtKB">
        <authorList>
            <consortium name="RefSeq"/>
        </authorList>
    </citation>
    <scope>IDENTIFICATION</scope>
</reference>
<keyword evidence="2" id="KW-0479">Metal-binding</keyword>
<dbReference type="PROSITE" id="PS50280">
    <property type="entry name" value="SET"/>
    <property type="match status" value="1"/>
</dbReference>
<sequence>MMSDSLAAINVDQLSNAVSAVVNGTPGQSHNAGSTSQVQSAMNLQMPASNPVSVPNAVMVQVDRQLLSQLALPPAVSAVEVSTVDSALLQNSGGFQSGNSQQENRMVQSASGPPTTPQSTALTTQMMGQAASTSRQPASSIQNVALMNAVQMLGAPTANVNGAPALTQNTPSNQVVGTQMMIPSILTSMVPAVTTQSISQSSLLGSPLVLARDGGAGTGLANTFMAKQGGEQMLFNIQPEMPRGSNSTNSNNNILQLVPINNGSGGLSNHQQANSNPMINMSIAIHLPSQGNQDNKDPGNGQKQARTIPLSQLMTGQPIPVSQITGPIQMALEQGQDRGSISSGNVLPAPQFNSSVQGVVSASQVTGQVTRSAVQSPMSVPLSQLAVAQAVPVSQIATRLSDCSSQGGSSLPSNSASQHIQIPHSVLQSFPPNSVNAPSFVANTTMQALTTASQITMPTPTPAQAPVVMMGQEMQGKPYWNLQSLEHGSQLTSDLTSSLTTSLTAQALDGPSIAPISKSKAPKQVEMGLGMLSISPDGLVSSMNADDMATLDLGATESIENLTLPLEEEASNIWCIECNHYNPTTCTTHGPPTFIPDAEIPCRAKLTLPNMLKLSESLTNRKNIRCGVIAVENIQQRCQFGPLVGKVINKSDDILEADSNRIWKIFRNGIVSHFIDVSDENQSNWMRYVRLASRTQEQNVVVHQSGGNIYFTTNKQITMGEELRAWYSQDYARWFGVPDKPGSSFHCTQCPMQFLQRRQLSQHLGFKHPDMASRRYKCSLCPRAFVSSTKLQLHMLTHMGLKPYKCSHCGKQFSDPSNLRIHSRIHTEEKRFICDICQKAFRQKIHLISHMTTHTGEKRLKCPYCELTFSTHSTLTQHRHSHDTGKELRCEKCDRKFKTYRILQKHIKTHSSQRNFKCASCSKAFYTRYHAKRHHQKCRGLPEERGKKRDERREEGKDGEKKARRRRGRPARHPRHTSEESTPDPVETCTVTSSTDTRPYKGRNTEHALMGPREGHPGRADREELPQDGTRGLPGESVRMQRGAFGDGPSLDYFDGGGVLSLSNIEAGVSSAELDQLPEQQKYDHRRNKSRRAASLRGCSVSDGTRHDGRPVRLRKKPKRYSPEEDNSPDKRGLSGSGQQTRGRKRGIFNFNIVGTPAPSGETNPTDQRFQRGTSNDSNPQPGNSLETSLFNSSHTLESNILEDCGDARGSPSTSFSELMEGGSLQNASWPTSAGISALDNTPRAVEPSTSDPVGMLPGRIGQSLSATAAPQTSSSVPQTAETDSALQMASSLYATTSSSLATSSVSMQIRRELTSDMEANDQCDDEERAGTVNDHVEE</sequence>
<feature type="domain" description="C2H2-type" evidence="12">
    <location>
        <begin position="860"/>
        <end position="887"/>
    </location>
</feature>
<evidence type="ECO:0000259" key="12">
    <source>
        <dbReference type="PROSITE" id="PS50157"/>
    </source>
</evidence>
<feature type="compositionally biased region" description="Polar residues" evidence="11">
    <location>
        <begin position="1224"/>
        <end position="1235"/>
    </location>
</feature>
<dbReference type="GO" id="GO:0005634">
    <property type="term" value="C:nucleus"/>
    <property type="evidence" value="ECO:0007669"/>
    <property type="project" value="UniProtKB-SubCell"/>
</dbReference>
<dbReference type="InterPro" id="IPR046341">
    <property type="entry name" value="SET_dom_sf"/>
</dbReference>
<dbReference type="Gene3D" id="3.30.160.60">
    <property type="entry name" value="Classic Zinc Finger"/>
    <property type="match status" value="5"/>
</dbReference>
<dbReference type="OrthoDB" id="654211at2759"/>
<dbReference type="GO" id="GO:0010468">
    <property type="term" value="P:regulation of gene expression"/>
    <property type="evidence" value="ECO:0007669"/>
    <property type="project" value="TreeGrafter"/>
</dbReference>
<dbReference type="RefSeq" id="XP_022111953.1">
    <property type="nucleotide sequence ID" value="XM_022256261.1"/>
</dbReference>
<dbReference type="Pfam" id="PF00096">
    <property type="entry name" value="zf-C2H2"/>
    <property type="match status" value="3"/>
</dbReference>
<dbReference type="Gene3D" id="2.170.270.10">
    <property type="entry name" value="SET domain"/>
    <property type="match status" value="1"/>
</dbReference>
<keyword evidence="5" id="KW-0862">Zinc</keyword>
<evidence type="ECO:0000256" key="5">
    <source>
        <dbReference type="ARBA" id="ARBA00022833"/>
    </source>
</evidence>
<feature type="domain" description="C2H2-type" evidence="12">
    <location>
        <begin position="916"/>
        <end position="949"/>
    </location>
</feature>
<dbReference type="KEGG" id="aplc:110991094"/>
<keyword evidence="7" id="KW-0238">DNA-binding</keyword>
<evidence type="ECO:0000256" key="7">
    <source>
        <dbReference type="ARBA" id="ARBA00023125"/>
    </source>
</evidence>
<proteinExistence type="predicted"/>
<feature type="domain" description="C2H2-type" evidence="12">
    <location>
        <begin position="888"/>
        <end position="915"/>
    </location>
</feature>
<dbReference type="InterPro" id="IPR050331">
    <property type="entry name" value="Zinc_finger"/>
</dbReference>
<feature type="region of interest" description="Disordered" evidence="11">
    <location>
        <begin position="1071"/>
        <end position="1284"/>
    </location>
</feature>
<dbReference type="Pfam" id="PF21549">
    <property type="entry name" value="PRDM2_PR"/>
    <property type="match status" value="1"/>
</dbReference>
<feature type="compositionally biased region" description="Acidic residues" evidence="11">
    <location>
        <begin position="1319"/>
        <end position="1328"/>
    </location>
</feature>
<comment type="subcellular location">
    <subcellularLocation>
        <location evidence="1">Nucleus</location>
    </subcellularLocation>
</comment>
<keyword evidence="8" id="KW-0804">Transcription</keyword>
<organism evidence="14 15">
    <name type="scientific">Acanthaster planci</name>
    <name type="common">Crown-of-thorns starfish</name>
    <dbReference type="NCBI Taxonomy" id="133434"/>
    <lineage>
        <taxon>Eukaryota</taxon>
        <taxon>Metazoa</taxon>
        <taxon>Echinodermata</taxon>
        <taxon>Eleutherozoa</taxon>
        <taxon>Asterozoa</taxon>
        <taxon>Asteroidea</taxon>
        <taxon>Valvatacea</taxon>
        <taxon>Valvatida</taxon>
        <taxon>Acanthasteridae</taxon>
        <taxon>Acanthaster</taxon>
    </lineage>
</organism>
<evidence type="ECO:0000313" key="15">
    <source>
        <dbReference type="RefSeq" id="XP_022111953.1"/>
    </source>
</evidence>
<dbReference type="SMART" id="SM00355">
    <property type="entry name" value="ZnF_C2H2"/>
    <property type="match status" value="7"/>
</dbReference>
<dbReference type="Proteomes" id="UP000694845">
    <property type="component" value="Unplaced"/>
</dbReference>
<feature type="region of interest" description="Disordered" evidence="11">
    <location>
        <begin position="92"/>
        <end position="119"/>
    </location>
</feature>
<evidence type="ECO:0000256" key="11">
    <source>
        <dbReference type="SAM" id="MobiDB-lite"/>
    </source>
</evidence>
<evidence type="ECO:0000313" key="14">
    <source>
        <dbReference type="Proteomes" id="UP000694845"/>
    </source>
</evidence>
<gene>
    <name evidence="15" type="primary">LOC110991094</name>
</gene>
<feature type="region of interest" description="Disordered" evidence="11">
    <location>
        <begin position="1312"/>
        <end position="1339"/>
    </location>
</feature>
<evidence type="ECO:0000256" key="1">
    <source>
        <dbReference type="ARBA" id="ARBA00004123"/>
    </source>
</evidence>
<dbReference type="SUPFAM" id="SSF57667">
    <property type="entry name" value="beta-beta-alpha zinc fingers"/>
    <property type="match status" value="3"/>
</dbReference>
<feature type="compositionally biased region" description="Polar residues" evidence="11">
    <location>
        <begin position="1263"/>
        <end position="1284"/>
    </location>
</feature>
<feature type="domain" description="C2H2-type" evidence="12">
    <location>
        <begin position="832"/>
        <end position="859"/>
    </location>
</feature>
<dbReference type="FunFam" id="3.30.160.60:FF:000512">
    <property type="entry name" value="zinc finger protein 197 isoform X1"/>
    <property type="match status" value="1"/>
</dbReference>
<evidence type="ECO:0000256" key="8">
    <source>
        <dbReference type="ARBA" id="ARBA00023163"/>
    </source>
</evidence>
<name>A0A8B8A2K8_ACAPL</name>
<dbReference type="OMA" id="DMEANDQ"/>
<dbReference type="InterPro" id="IPR001214">
    <property type="entry name" value="SET_dom"/>
</dbReference>